<name>A0AB33CYX3_ALCFA</name>
<sequence>MGTSVVTYGPFHGSSDRGILEVYKSDGSLAFSTGSKFLKIESIFGPQTEISTWVGLGAKAVAASTYPSSFFIFPSEPAYWNRYMGWVFIDNGQLKTKATNLHSTISAPILSAMGPNLSPRYYTVIDISGI</sequence>
<organism evidence="1 2">
    <name type="scientific">Alcaligenes faecalis</name>
    <dbReference type="NCBI Taxonomy" id="511"/>
    <lineage>
        <taxon>Bacteria</taxon>
        <taxon>Pseudomonadati</taxon>
        <taxon>Pseudomonadota</taxon>
        <taxon>Betaproteobacteria</taxon>
        <taxon>Burkholderiales</taxon>
        <taxon>Alcaligenaceae</taxon>
        <taxon>Alcaligenes</taxon>
    </lineage>
</organism>
<proteinExistence type="predicted"/>
<dbReference type="KEGG" id="afq:AFA_07125"/>
<evidence type="ECO:0000313" key="2">
    <source>
        <dbReference type="Proteomes" id="UP000214561"/>
    </source>
</evidence>
<dbReference type="Proteomes" id="UP000214561">
    <property type="component" value="Chromosome"/>
</dbReference>
<dbReference type="EMBL" id="CP021641">
    <property type="protein sequence ID" value="ASR89233.1"/>
    <property type="molecule type" value="Genomic_DNA"/>
</dbReference>
<protein>
    <submittedName>
        <fullName evidence="1">Uncharacterized protein</fullName>
    </submittedName>
</protein>
<gene>
    <name evidence="1" type="ORF">AFA_07125</name>
</gene>
<evidence type="ECO:0000313" key="1">
    <source>
        <dbReference type="EMBL" id="ASR89233.1"/>
    </source>
</evidence>
<reference evidence="1 2" key="1">
    <citation type="submission" date="2017-05" db="EMBL/GenBank/DDBJ databases">
        <authorList>
            <person name="Qiu J.G."/>
            <person name="He J."/>
        </authorList>
    </citation>
    <scope>NUCLEOTIDE SEQUENCE [LARGE SCALE GENOMIC DNA]</scope>
    <source>
        <strain evidence="1 2">JQ135</strain>
    </source>
</reference>
<dbReference type="AlphaFoldDB" id="A0AB33CYX3"/>
<accession>A0AB33CYX3</accession>